<dbReference type="EMBL" id="CM056744">
    <property type="protein sequence ID" value="KAJ8667274.1"/>
    <property type="molecule type" value="Genomic_DNA"/>
</dbReference>
<evidence type="ECO:0000313" key="1">
    <source>
        <dbReference type="EMBL" id="KAJ8667274.1"/>
    </source>
</evidence>
<proteinExistence type="predicted"/>
<comment type="caution">
    <text evidence="1">The sequence shown here is derived from an EMBL/GenBank/DDBJ whole genome shotgun (WGS) entry which is preliminary data.</text>
</comment>
<gene>
    <name evidence="1" type="ORF">QAD02_008936</name>
</gene>
<reference evidence="1" key="1">
    <citation type="submission" date="2023-04" db="EMBL/GenBank/DDBJ databases">
        <title>A chromosome-level genome assembly of the parasitoid wasp Eretmocerus hayati.</title>
        <authorList>
            <person name="Zhong Y."/>
            <person name="Liu S."/>
            <person name="Liu Y."/>
        </authorList>
    </citation>
    <scope>NUCLEOTIDE SEQUENCE</scope>
    <source>
        <strain evidence="1">ZJU_SS_LIU_2023</strain>
    </source>
</reference>
<dbReference type="Proteomes" id="UP001239111">
    <property type="component" value="Chromosome 4"/>
</dbReference>
<sequence>MIRIIVSALSIACFTAIIQGLSISKQHIQIDVERVDLGAGDLMLESFPFAEEMHLQEWATFKAKYEKNYSEEEEPLRLKNFLENREKISRHNARYELGEVTFQLEINKFGDMSVKEFSERMNGFNKPARMGYATAIDSAASSRDSIDFLVPEHVHLPKDVDWRKNGAVTPIKDQGQCGSCWAFSATGSLEGQHFRHNGTLISLSEQNLVDCSGKNGNQGCDGGLMNNAFMYVKNNRGIDTEKSYAYEARDDICRYKPQNSGADDAGFVNIMPRGNETSLQVAVATVGPISVAIDADHDSFMFYKSGVYFEHLCSSKFLDHGVLAIGYGTDESTGKDFWLVKNSWGEDWGEKGYIRMARNKRNMCGIATSASYPLVK</sequence>
<accession>A0ACC2N891</accession>
<organism evidence="1 2">
    <name type="scientific">Eretmocerus hayati</name>
    <dbReference type="NCBI Taxonomy" id="131215"/>
    <lineage>
        <taxon>Eukaryota</taxon>
        <taxon>Metazoa</taxon>
        <taxon>Ecdysozoa</taxon>
        <taxon>Arthropoda</taxon>
        <taxon>Hexapoda</taxon>
        <taxon>Insecta</taxon>
        <taxon>Pterygota</taxon>
        <taxon>Neoptera</taxon>
        <taxon>Endopterygota</taxon>
        <taxon>Hymenoptera</taxon>
        <taxon>Apocrita</taxon>
        <taxon>Proctotrupomorpha</taxon>
        <taxon>Chalcidoidea</taxon>
        <taxon>Aphelinidae</taxon>
        <taxon>Aphelininae</taxon>
        <taxon>Eretmocerus</taxon>
    </lineage>
</organism>
<protein>
    <submittedName>
        <fullName evidence="1">Uncharacterized protein</fullName>
    </submittedName>
</protein>
<keyword evidence="2" id="KW-1185">Reference proteome</keyword>
<evidence type="ECO:0000313" key="2">
    <source>
        <dbReference type="Proteomes" id="UP001239111"/>
    </source>
</evidence>
<name>A0ACC2N891_9HYME</name>